<feature type="region of interest" description="Disordered" evidence="2">
    <location>
        <begin position="128"/>
        <end position="213"/>
    </location>
</feature>
<feature type="compositionally biased region" description="Basic residues" evidence="2">
    <location>
        <begin position="65"/>
        <end position="74"/>
    </location>
</feature>
<comment type="caution">
    <text evidence="4">The sequence shown here is derived from an EMBL/GenBank/DDBJ whole genome shotgun (WGS) entry which is preliminary data.</text>
</comment>
<dbReference type="Gene3D" id="3.30.160.60">
    <property type="entry name" value="Classic Zinc Finger"/>
    <property type="match status" value="1"/>
</dbReference>
<evidence type="ECO:0000313" key="5">
    <source>
        <dbReference type="Proteomes" id="UP001209540"/>
    </source>
</evidence>
<feature type="compositionally biased region" description="Basic and acidic residues" evidence="2">
    <location>
        <begin position="40"/>
        <end position="49"/>
    </location>
</feature>
<sequence>MFSRIWYRASTAVYGDSTNATFKKDTVNKIQGVHTIEPATDSRMEERSSQKQSDQINPHLEQKRVFVKKKRGRPRKETYENEPKRPKREYFKINTKIKPKPVQQEIQQDVPQQHVPQLTQLQVPHHLPKQEETSLQQQQKGDPPPRQQQNDPPQQQEDSQQTLGPQQQQLQHSLSPPMEEQNIPVSASSSTPSSPPPPPTINQTSNGHSRTFAAPKGELYCPYKGCRSKSTALPHSLYRHIRAKHFANFPKLSPSCLYTFRSPAGELIRFDENSRELLEEGTEILADRTYRSVAETRYHCPYKRCHGRFYYAPSDIRSHLESRHRVVIQSDGDYSKLVFKTTNGQLIRLEDERIGNLFDDQVEIIVSVDTHPNKTKGGTFYCPYKDCNIMCYLYRRDLYRHIRGKHYREFPQLKYHGRNVVFTTDSGVPVNFDESSRNSLEQGTKIVIDYAEDKLAKYNCPYKGCNSRHTTLSSLIRHIRPAHDQNLPIRRQGSREKCVYTGPSGKVIEFDESSRDSLNDGDRLTMTEVPPSPQT</sequence>
<dbReference type="SMART" id="SM00355">
    <property type="entry name" value="ZnF_C2H2"/>
    <property type="match status" value="4"/>
</dbReference>
<proteinExistence type="predicted"/>
<evidence type="ECO:0000256" key="2">
    <source>
        <dbReference type="SAM" id="MobiDB-lite"/>
    </source>
</evidence>
<accession>A0AAD5JWW5</accession>
<feature type="compositionally biased region" description="Low complexity" evidence="2">
    <location>
        <begin position="147"/>
        <end position="177"/>
    </location>
</feature>
<feature type="domain" description="C2H2-type" evidence="3">
    <location>
        <begin position="458"/>
        <end position="488"/>
    </location>
</feature>
<keyword evidence="1" id="KW-0862">Zinc</keyword>
<dbReference type="GO" id="GO:0008270">
    <property type="term" value="F:zinc ion binding"/>
    <property type="evidence" value="ECO:0007669"/>
    <property type="project" value="UniProtKB-KW"/>
</dbReference>
<dbReference type="InterPro" id="IPR013087">
    <property type="entry name" value="Znf_C2H2_type"/>
</dbReference>
<dbReference type="EMBL" id="JAIXMP010000070">
    <property type="protein sequence ID" value="KAI9243549.1"/>
    <property type="molecule type" value="Genomic_DNA"/>
</dbReference>
<protein>
    <recommendedName>
        <fullName evidence="3">C2H2-type domain-containing protein</fullName>
    </recommendedName>
</protein>
<gene>
    <name evidence="4" type="ORF">BDA99DRAFT_530165</name>
</gene>
<evidence type="ECO:0000259" key="3">
    <source>
        <dbReference type="PROSITE" id="PS50157"/>
    </source>
</evidence>
<evidence type="ECO:0000256" key="1">
    <source>
        <dbReference type="PROSITE-ProRule" id="PRU00042"/>
    </source>
</evidence>
<dbReference type="AlphaFoldDB" id="A0AAD5JWW5"/>
<evidence type="ECO:0000313" key="4">
    <source>
        <dbReference type="EMBL" id="KAI9243549.1"/>
    </source>
</evidence>
<dbReference type="PROSITE" id="PS50157">
    <property type="entry name" value="ZINC_FINGER_C2H2_2"/>
    <property type="match status" value="1"/>
</dbReference>
<reference evidence="4" key="1">
    <citation type="journal article" date="2022" name="IScience">
        <title>Evolution of zygomycete secretomes and the origins of terrestrial fungal ecologies.</title>
        <authorList>
            <person name="Chang Y."/>
            <person name="Wang Y."/>
            <person name="Mondo S."/>
            <person name="Ahrendt S."/>
            <person name="Andreopoulos W."/>
            <person name="Barry K."/>
            <person name="Beard J."/>
            <person name="Benny G.L."/>
            <person name="Blankenship S."/>
            <person name="Bonito G."/>
            <person name="Cuomo C."/>
            <person name="Desiro A."/>
            <person name="Gervers K.A."/>
            <person name="Hundley H."/>
            <person name="Kuo A."/>
            <person name="LaButti K."/>
            <person name="Lang B.F."/>
            <person name="Lipzen A."/>
            <person name="O'Donnell K."/>
            <person name="Pangilinan J."/>
            <person name="Reynolds N."/>
            <person name="Sandor L."/>
            <person name="Smith M.E."/>
            <person name="Tsang A."/>
            <person name="Grigoriev I.V."/>
            <person name="Stajich J.E."/>
            <person name="Spatafora J.W."/>
        </authorList>
    </citation>
    <scope>NUCLEOTIDE SEQUENCE</scope>
    <source>
        <strain evidence="4">RSA 2281</strain>
    </source>
</reference>
<feature type="region of interest" description="Disordered" evidence="2">
    <location>
        <begin position="34"/>
        <end position="92"/>
    </location>
</feature>
<feature type="compositionally biased region" description="Basic and acidic residues" evidence="2">
    <location>
        <begin position="509"/>
        <end position="525"/>
    </location>
</feature>
<reference evidence="4" key="2">
    <citation type="submission" date="2023-02" db="EMBL/GenBank/DDBJ databases">
        <authorList>
            <consortium name="DOE Joint Genome Institute"/>
            <person name="Mondo S.J."/>
            <person name="Chang Y."/>
            <person name="Wang Y."/>
            <person name="Ahrendt S."/>
            <person name="Andreopoulos W."/>
            <person name="Barry K."/>
            <person name="Beard J."/>
            <person name="Benny G.L."/>
            <person name="Blankenship S."/>
            <person name="Bonito G."/>
            <person name="Cuomo C."/>
            <person name="Desiro A."/>
            <person name="Gervers K.A."/>
            <person name="Hundley H."/>
            <person name="Kuo A."/>
            <person name="LaButti K."/>
            <person name="Lang B.F."/>
            <person name="Lipzen A."/>
            <person name="O'Donnell K."/>
            <person name="Pangilinan J."/>
            <person name="Reynolds N."/>
            <person name="Sandor L."/>
            <person name="Smith M.W."/>
            <person name="Tsang A."/>
            <person name="Grigoriev I.V."/>
            <person name="Stajich J.E."/>
            <person name="Spatafora J.W."/>
        </authorList>
    </citation>
    <scope>NUCLEOTIDE SEQUENCE</scope>
    <source>
        <strain evidence="4">RSA 2281</strain>
    </source>
</reference>
<keyword evidence="1" id="KW-0863">Zinc-finger</keyword>
<organism evidence="4 5">
    <name type="scientific">Phascolomyces articulosus</name>
    <dbReference type="NCBI Taxonomy" id="60185"/>
    <lineage>
        <taxon>Eukaryota</taxon>
        <taxon>Fungi</taxon>
        <taxon>Fungi incertae sedis</taxon>
        <taxon>Mucoromycota</taxon>
        <taxon>Mucoromycotina</taxon>
        <taxon>Mucoromycetes</taxon>
        <taxon>Mucorales</taxon>
        <taxon>Lichtheimiaceae</taxon>
        <taxon>Phascolomyces</taxon>
    </lineage>
</organism>
<feature type="region of interest" description="Disordered" evidence="2">
    <location>
        <begin position="509"/>
        <end position="535"/>
    </location>
</feature>
<name>A0AAD5JWW5_9FUNG</name>
<keyword evidence="5" id="KW-1185">Reference proteome</keyword>
<feature type="compositionally biased region" description="Basic and acidic residues" evidence="2">
    <location>
        <begin position="75"/>
        <end position="91"/>
    </location>
</feature>
<keyword evidence="1" id="KW-0479">Metal-binding</keyword>
<dbReference type="Proteomes" id="UP001209540">
    <property type="component" value="Unassembled WGS sequence"/>
</dbReference>